<dbReference type="AlphaFoldDB" id="A0A7S2EWX4"/>
<evidence type="ECO:0000313" key="3">
    <source>
        <dbReference type="EMBL" id="CAD9359080.1"/>
    </source>
</evidence>
<feature type="compositionally biased region" description="Polar residues" evidence="2">
    <location>
        <begin position="127"/>
        <end position="145"/>
    </location>
</feature>
<dbReference type="PROSITE" id="PS50005">
    <property type="entry name" value="TPR"/>
    <property type="match status" value="1"/>
</dbReference>
<accession>A0A7S2EWX4</accession>
<gene>
    <name evidence="3" type="ORF">DBRI1063_LOCUS25844</name>
</gene>
<dbReference type="SMART" id="SM00028">
    <property type="entry name" value="TPR"/>
    <property type="match status" value="1"/>
</dbReference>
<dbReference type="Gene3D" id="1.25.40.10">
    <property type="entry name" value="Tetratricopeptide repeat domain"/>
    <property type="match status" value="1"/>
</dbReference>
<evidence type="ECO:0000256" key="1">
    <source>
        <dbReference type="PROSITE-ProRule" id="PRU00339"/>
    </source>
</evidence>
<feature type="region of interest" description="Disordered" evidence="2">
    <location>
        <begin position="111"/>
        <end position="154"/>
    </location>
</feature>
<keyword evidence="1" id="KW-0802">TPR repeat</keyword>
<dbReference type="InterPro" id="IPR011990">
    <property type="entry name" value="TPR-like_helical_dom_sf"/>
</dbReference>
<dbReference type="EMBL" id="HBGN01040375">
    <property type="protein sequence ID" value="CAD9359080.1"/>
    <property type="molecule type" value="Transcribed_RNA"/>
</dbReference>
<name>A0A7S2EWX4_9STRA</name>
<proteinExistence type="predicted"/>
<sequence>MKKKRIKNALKKAKKALLPKISPKKTLITAQHKSLGLLGITAPRKPQLLTSSSSLWKKEAKTLQQRGIIYERIGNYETAAKYYEQALQKHELLKDEEGMGRLQSCIDRVREKESSIKTPQDDDGDTASCTVNVSPTSSTEASTDSVIEGPKHDSTDIEVTSRSLQFEGLDVLVEQKSWSQSIWQSAGFCRTCFFTC</sequence>
<protein>
    <submittedName>
        <fullName evidence="3">Uncharacterized protein</fullName>
    </submittedName>
</protein>
<dbReference type="PROSITE" id="PS50293">
    <property type="entry name" value="TPR_REGION"/>
    <property type="match status" value="1"/>
</dbReference>
<feature type="repeat" description="TPR" evidence="1">
    <location>
        <begin position="60"/>
        <end position="93"/>
    </location>
</feature>
<organism evidence="3">
    <name type="scientific">Ditylum brightwellii</name>
    <dbReference type="NCBI Taxonomy" id="49249"/>
    <lineage>
        <taxon>Eukaryota</taxon>
        <taxon>Sar</taxon>
        <taxon>Stramenopiles</taxon>
        <taxon>Ochrophyta</taxon>
        <taxon>Bacillariophyta</taxon>
        <taxon>Mediophyceae</taxon>
        <taxon>Lithodesmiophycidae</taxon>
        <taxon>Lithodesmiales</taxon>
        <taxon>Lithodesmiaceae</taxon>
        <taxon>Ditylum</taxon>
    </lineage>
</organism>
<reference evidence="3" key="1">
    <citation type="submission" date="2021-01" db="EMBL/GenBank/DDBJ databases">
        <authorList>
            <person name="Corre E."/>
            <person name="Pelletier E."/>
            <person name="Niang G."/>
            <person name="Scheremetjew M."/>
            <person name="Finn R."/>
            <person name="Kale V."/>
            <person name="Holt S."/>
            <person name="Cochrane G."/>
            <person name="Meng A."/>
            <person name="Brown T."/>
            <person name="Cohen L."/>
        </authorList>
    </citation>
    <scope>NUCLEOTIDE SEQUENCE</scope>
    <source>
        <strain evidence="3">Pop2</strain>
    </source>
</reference>
<dbReference type="SUPFAM" id="SSF48452">
    <property type="entry name" value="TPR-like"/>
    <property type="match status" value="1"/>
</dbReference>
<dbReference type="InterPro" id="IPR019734">
    <property type="entry name" value="TPR_rpt"/>
</dbReference>
<evidence type="ECO:0000256" key="2">
    <source>
        <dbReference type="SAM" id="MobiDB-lite"/>
    </source>
</evidence>